<evidence type="ECO:0000313" key="1">
    <source>
        <dbReference type="EMBL" id="KAJ8004837.1"/>
    </source>
</evidence>
<comment type="caution">
    <text evidence="1">The sequence shown here is derived from an EMBL/GenBank/DDBJ whole genome shotgun (WGS) entry which is preliminary data.</text>
</comment>
<gene>
    <name evidence="1" type="ORF">DPEC_G00140450</name>
</gene>
<dbReference type="Proteomes" id="UP001157502">
    <property type="component" value="Chromosome 11"/>
</dbReference>
<protein>
    <submittedName>
        <fullName evidence="1">Uncharacterized protein</fullName>
    </submittedName>
</protein>
<dbReference type="EMBL" id="CM055738">
    <property type="protein sequence ID" value="KAJ8004837.1"/>
    <property type="molecule type" value="Genomic_DNA"/>
</dbReference>
<keyword evidence="2" id="KW-1185">Reference proteome</keyword>
<name>A0ACC2GMR6_DALPE</name>
<evidence type="ECO:0000313" key="2">
    <source>
        <dbReference type="Proteomes" id="UP001157502"/>
    </source>
</evidence>
<sequence>MIPESSASFKVYDAESFLLCGSIRARRPRTESIFTSACCFNYAESSERALLSMPTASAACGWLEERGRERYREEKKRENRTRAAAQCRDAGRRGRIVEEAVREGEGFCVDKGMLEERMENTEIKR</sequence>
<reference evidence="1" key="1">
    <citation type="submission" date="2021-05" db="EMBL/GenBank/DDBJ databases">
        <authorList>
            <person name="Pan Q."/>
            <person name="Jouanno E."/>
            <person name="Zahm M."/>
            <person name="Klopp C."/>
            <person name="Cabau C."/>
            <person name="Louis A."/>
            <person name="Berthelot C."/>
            <person name="Parey E."/>
            <person name="Roest Crollius H."/>
            <person name="Montfort J."/>
            <person name="Robinson-Rechavi M."/>
            <person name="Bouchez O."/>
            <person name="Lampietro C."/>
            <person name="Lopez Roques C."/>
            <person name="Donnadieu C."/>
            <person name="Postlethwait J."/>
            <person name="Bobe J."/>
            <person name="Dillon D."/>
            <person name="Chandos A."/>
            <person name="von Hippel F."/>
            <person name="Guiguen Y."/>
        </authorList>
    </citation>
    <scope>NUCLEOTIDE SEQUENCE</scope>
    <source>
        <strain evidence="1">YG-Jan2019</strain>
    </source>
</reference>
<accession>A0ACC2GMR6</accession>
<organism evidence="1 2">
    <name type="scientific">Dallia pectoralis</name>
    <name type="common">Alaska blackfish</name>
    <dbReference type="NCBI Taxonomy" id="75939"/>
    <lineage>
        <taxon>Eukaryota</taxon>
        <taxon>Metazoa</taxon>
        <taxon>Chordata</taxon>
        <taxon>Craniata</taxon>
        <taxon>Vertebrata</taxon>
        <taxon>Euteleostomi</taxon>
        <taxon>Actinopterygii</taxon>
        <taxon>Neopterygii</taxon>
        <taxon>Teleostei</taxon>
        <taxon>Protacanthopterygii</taxon>
        <taxon>Esociformes</taxon>
        <taxon>Umbridae</taxon>
        <taxon>Dallia</taxon>
    </lineage>
</organism>
<proteinExistence type="predicted"/>